<dbReference type="InterPro" id="IPR010582">
    <property type="entry name" value="Catalase_immune_responsive"/>
</dbReference>
<evidence type="ECO:0000256" key="1">
    <source>
        <dbReference type="ARBA" id="ARBA00001971"/>
    </source>
</evidence>
<evidence type="ECO:0000313" key="14">
    <source>
        <dbReference type="EMBL" id="GAA5534016.1"/>
    </source>
</evidence>
<comment type="catalytic activity">
    <reaction evidence="10 11">
        <text>2 H2O2 = O2 + 2 H2O</text>
        <dbReference type="Rhea" id="RHEA:20309"/>
        <dbReference type="ChEBI" id="CHEBI:15377"/>
        <dbReference type="ChEBI" id="CHEBI:15379"/>
        <dbReference type="ChEBI" id="CHEBI:16240"/>
        <dbReference type="EC" id="1.11.1.6"/>
    </reaction>
</comment>
<keyword evidence="8 10" id="KW-0408">Iron</keyword>
<evidence type="ECO:0000256" key="12">
    <source>
        <dbReference type="SAM" id="MobiDB-lite"/>
    </source>
</evidence>
<keyword evidence="4 10" id="KW-0575">Peroxidase</keyword>
<dbReference type="PANTHER" id="PTHR42821:SF1">
    <property type="entry name" value="CATALASE-B"/>
    <property type="match status" value="1"/>
</dbReference>
<evidence type="ECO:0000256" key="4">
    <source>
        <dbReference type="ARBA" id="ARBA00022559"/>
    </source>
</evidence>
<dbReference type="Pfam" id="PF18011">
    <property type="entry name" value="Catalase_C"/>
    <property type="match status" value="1"/>
</dbReference>
<dbReference type="PIRSF" id="PIRSF038927">
    <property type="entry name" value="Catalase_clade2"/>
    <property type="match status" value="1"/>
</dbReference>
<dbReference type="PROSITE" id="PS51402">
    <property type="entry name" value="CATALASE_3"/>
    <property type="match status" value="1"/>
</dbReference>
<gene>
    <name evidence="14" type="primary">katE</name>
    <name evidence="14" type="ORF">Dalu01_02424</name>
</gene>
<keyword evidence="7 10" id="KW-0560">Oxidoreductase</keyword>
<dbReference type="SUPFAM" id="SSF52317">
    <property type="entry name" value="Class I glutamine amidotransferase-like"/>
    <property type="match status" value="1"/>
</dbReference>
<keyword evidence="15" id="KW-1185">Reference proteome</keyword>
<keyword evidence="9 10" id="KW-0376">Hydrogen peroxide</keyword>
<feature type="region of interest" description="Disordered" evidence="12">
    <location>
        <begin position="521"/>
        <end position="559"/>
    </location>
</feature>
<evidence type="ECO:0000256" key="10">
    <source>
        <dbReference type="PIRNR" id="PIRNR038927"/>
    </source>
</evidence>
<dbReference type="InterPro" id="IPR024708">
    <property type="entry name" value="Catalase_AS"/>
</dbReference>
<keyword evidence="6 10" id="KW-0479">Metal-binding</keyword>
<proteinExistence type="inferred from homology"/>
<evidence type="ECO:0000256" key="9">
    <source>
        <dbReference type="ARBA" id="ARBA00023324"/>
    </source>
</evidence>
<dbReference type="PROSITE" id="PS00438">
    <property type="entry name" value="CATALASE_2"/>
    <property type="match status" value="1"/>
</dbReference>
<dbReference type="InterPro" id="IPR041399">
    <property type="entry name" value="Catalase_large_C"/>
</dbReference>
<evidence type="ECO:0000313" key="15">
    <source>
        <dbReference type="Proteomes" id="UP001404956"/>
    </source>
</evidence>
<dbReference type="Gene3D" id="2.40.180.10">
    <property type="entry name" value="Catalase core domain"/>
    <property type="match status" value="1"/>
</dbReference>
<evidence type="ECO:0000256" key="3">
    <source>
        <dbReference type="ARBA" id="ARBA00012314"/>
    </source>
</evidence>
<dbReference type="InterPro" id="IPR043156">
    <property type="entry name" value="Catalase_clade2_helical"/>
</dbReference>
<organism evidence="14 15">
    <name type="scientific">Deinococcus aluminii</name>
    <dbReference type="NCBI Taxonomy" id="1656885"/>
    <lineage>
        <taxon>Bacteria</taxon>
        <taxon>Thermotogati</taxon>
        <taxon>Deinococcota</taxon>
        <taxon>Deinococci</taxon>
        <taxon>Deinococcales</taxon>
        <taxon>Deinococcaceae</taxon>
        <taxon>Deinococcus</taxon>
    </lineage>
</organism>
<evidence type="ECO:0000256" key="6">
    <source>
        <dbReference type="ARBA" id="ARBA00022723"/>
    </source>
</evidence>
<name>A0ABP9XF73_9DEIO</name>
<comment type="similarity">
    <text evidence="2">Belongs to the catalase family. HPII subfamily.</text>
</comment>
<sequence>MDPDRSATPPALDEQPTDVTERSKAEDLDLDTVSAGEQLTDNMGHVVSDDQNTLRAGERGPSLLEDFFFREKIHHFDHERIPERVVHARGAGAHGYFELTESLERYTYARVLTEVGKRTPVFVRFSTVAGFRGSADTPRDVRGFAVKFYTEEGNWDIVGNNMPVFFIQDAIKFPDLIHAVKPEPHREIPQAASAHDTFYDFISLTPESMHMMMWLHTDRSLPRYFSTMDGFGVHTFRLVNAAGESHFVKFHWKPLLGAHSLVWDESQKIMGKDPDFQRRHLWETIDEGGTLEWDFGVQIFSAEQAAEWDFDVLDPTKIVPEDLVPVRRVGRLVLNRNVDNFFAETEQVAFMPTNLVPGIDFTNDPLLQGRTFSYLDTQLSRLGSPNWPELPINRPLAPVRNNQRDGHMRQTINRGRVSYFPNGMAGNKPDQMGEAGFVTYPEEVRGTKRRVRAESFSDHYGQARLFWNSMTPVEREHITKSWAFELSMCELREVRLRMLEHLYRVNEVMADQVALALGEETRGAQPGGQQDSAEETARLARATSPTSASGGLERTGGLSLEEDQPHLAKGRKVAVLVAPGVDAAQVAQARQALQAAGAKAEVVGTRLGQIEPGVEAKKTLTNADSVLYDAVLIPGGAASAQALLRRPEALHFIAESYRHAKPIAAIGEGEGVLRASPVAAGLQALAGQEQEFGILAGDEAAQVLRALPDAVAQHRFWGRPQA</sequence>
<evidence type="ECO:0000256" key="7">
    <source>
        <dbReference type="ARBA" id="ARBA00023002"/>
    </source>
</evidence>
<comment type="caution">
    <text evidence="14">The sequence shown here is derived from an EMBL/GenBank/DDBJ whole genome shotgun (WGS) entry which is preliminary data.</text>
</comment>
<protein>
    <recommendedName>
        <fullName evidence="3 10">Catalase</fullName>
        <ecNumber evidence="3 10">1.11.1.6</ecNumber>
    </recommendedName>
</protein>
<evidence type="ECO:0000256" key="5">
    <source>
        <dbReference type="ARBA" id="ARBA00022617"/>
    </source>
</evidence>
<dbReference type="InterPro" id="IPR018028">
    <property type="entry name" value="Catalase"/>
</dbReference>
<dbReference type="EC" id="1.11.1.6" evidence="3 10"/>
<keyword evidence="5 10" id="KW-0349">Heme</keyword>
<dbReference type="PRINTS" id="PR00067">
    <property type="entry name" value="CATALASE"/>
</dbReference>
<dbReference type="InterPro" id="IPR029062">
    <property type="entry name" value="Class_I_gatase-like"/>
</dbReference>
<dbReference type="InterPro" id="IPR024712">
    <property type="entry name" value="Catalase_clade2"/>
</dbReference>
<dbReference type="Pfam" id="PF06628">
    <property type="entry name" value="Catalase-rel"/>
    <property type="match status" value="1"/>
</dbReference>
<feature type="region of interest" description="Disordered" evidence="12">
    <location>
        <begin position="1"/>
        <end position="28"/>
    </location>
</feature>
<evidence type="ECO:0000256" key="8">
    <source>
        <dbReference type="ARBA" id="ARBA00023004"/>
    </source>
</evidence>
<dbReference type="CDD" id="cd03132">
    <property type="entry name" value="GATase1_catalase"/>
    <property type="match status" value="1"/>
</dbReference>
<dbReference type="SUPFAM" id="SSF56634">
    <property type="entry name" value="Heme-dependent catalase-like"/>
    <property type="match status" value="1"/>
</dbReference>
<dbReference type="SMART" id="SM01060">
    <property type="entry name" value="Catalase"/>
    <property type="match status" value="1"/>
</dbReference>
<evidence type="ECO:0000256" key="2">
    <source>
        <dbReference type="ARBA" id="ARBA00010660"/>
    </source>
</evidence>
<dbReference type="Gene3D" id="1.20.1370.20">
    <property type="match status" value="1"/>
</dbReference>
<dbReference type="Pfam" id="PF00199">
    <property type="entry name" value="Catalase"/>
    <property type="match status" value="1"/>
</dbReference>
<evidence type="ECO:0000256" key="11">
    <source>
        <dbReference type="RuleBase" id="RU000498"/>
    </source>
</evidence>
<comment type="cofactor">
    <cofactor evidence="1 10">
        <name>heme</name>
        <dbReference type="ChEBI" id="CHEBI:30413"/>
    </cofactor>
</comment>
<dbReference type="EMBL" id="BAABRV010000005">
    <property type="protein sequence ID" value="GAA5534016.1"/>
    <property type="molecule type" value="Genomic_DNA"/>
</dbReference>
<evidence type="ECO:0000259" key="13">
    <source>
        <dbReference type="SMART" id="SM01060"/>
    </source>
</evidence>
<dbReference type="PROSITE" id="PS00437">
    <property type="entry name" value="CATALASE_1"/>
    <property type="match status" value="1"/>
</dbReference>
<dbReference type="Proteomes" id="UP001404956">
    <property type="component" value="Unassembled WGS sequence"/>
</dbReference>
<accession>A0ABP9XF73</accession>
<feature type="domain" description="Catalase core" evidence="13">
    <location>
        <begin position="40"/>
        <end position="428"/>
    </location>
</feature>
<reference evidence="14 15" key="1">
    <citation type="submission" date="2024-02" db="EMBL/GenBank/DDBJ databases">
        <title>Deinococcus aluminii NBRC 112889.</title>
        <authorList>
            <person name="Ichikawa N."/>
            <person name="Katano-Makiyama Y."/>
            <person name="Hidaka K."/>
        </authorList>
    </citation>
    <scope>NUCLEOTIDE SEQUENCE [LARGE SCALE GENOMIC DNA]</scope>
    <source>
        <strain evidence="14 15">NBRC 112889</strain>
    </source>
</reference>
<dbReference type="InterPro" id="IPR011614">
    <property type="entry name" value="Catalase_core"/>
</dbReference>
<dbReference type="Gene3D" id="3.40.50.880">
    <property type="match status" value="1"/>
</dbReference>
<dbReference type="RefSeq" id="WP_345454960.1">
    <property type="nucleotide sequence ID" value="NZ_BAABRV010000005.1"/>
</dbReference>
<comment type="function">
    <text evidence="10">Decomposes hydrogen peroxide into water and oxygen; serves to protect cells from the toxic effects of hydrogen peroxide.</text>
</comment>
<dbReference type="PANTHER" id="PTHR42821">
    <property type="entry name" value="CATALASE"/>
    <property type="match status" value="1"/>
</dbReference>
<dbReference type="InterPro" id="IPR020835">
    <property type="entry name" value="Catalase_sf"/>
</dbReference>
<dbReference type="InterPro" id="IPR002226">
    <property type="entry name" value="Catalase_haem_BS"/>
</dbReference>